<organism evidence="2 3">
    <name type="scientific">Evansella caseinilytica</name>
    <dbReference type="NCBI Taxonomy" id="1503961"/>
    <lineage>
        <taxon>Bacteria</taxon>
        <taxon>Bacillati</taxon>
        <taxon>Bacillota</taxon>
        <taxon>Bacilli</taxon>
        <taxon>Bacillales</taxon>
        <taxon>Bacillaceae</taxon>
        <taxon>Evansella</taxon>
    </lineage>
</organism>
<evidence type="ECO:0000313" key="3">
    <source>
        <dbReference type="Proteomes" id="UP000198935"/>
    </source>
</evidence>
<evidence type="ECO:0000256" key="1">
    <source>
        <dbReference type="SAM" id="SignalP"/>
    </source>
</evidence>
<proteinExistence type="predicted"/>
<dbReference type="OrthoDB" id="2871307at2"/>
<evidence type="ECO:0008006" key="4">
    <source>
        <dbReference type="Google" id="ProtNLM"/>
    </source>
</evidence>
<reference evidence="3" key="1">
    <citation type="submission" date="2016-10" db="EMBL/GenBank/DDBJ databases">
        <authorList>
            <person name="Varghese N."/>
            <person name="Submissions S."/>
        </authorList>
    </citation>
    <scope>NUCLEOTIDE SEQUENCE [LARGE SCALE GENOMIC DNA]</scope>
    <source>
        <strain evidence="3">SP</strain>
    </source>
</reference>
<dbReference type="AlphaFoldDB" id="A0A1H3KZE7"/>
<keyword evidence="3" id="KW-1185">Reference proteome</keyword>
<keyword evidence="1" id="KW-0732">Signal</keyword>
<gene>
    <name evidence="2" type="ORF">SAMN05421736_102309</name>
</gene>
<name>A0A1H3KZE7_9BACI</name>
<evidence type="ECO:0000313" key="2">
    <source>
        <dbReference type="EMBL" id="SDY57460.1"/>
    </source>
</evidence>
<accession>A0A1H3KZE7</accession>
<protein>
    <recommendedName>
        <fullName evidence="4">Periplasmic heavy metal sensor</fullName>
    </recommendedName>
</protein>
<feature type="chain" id="PRO_5038551462" description="Periplasmic heavy metal sensor" evidence="1">
    <location>
        <begin position="26"/>
        <end position="153"/>
    </location>
</feature>
<feature type="signal peptide" evidence="1">
    <location>
        <begin position="1"/>
        <end position="25"/>
    </location>
</feature>
<dbReference type="STRING" id="1503961.SAMN05421736_102309"/>
<sequence length="153" mass="18592">MKKCRMISLCLAIVLFCLLPLTGYAETDNAKDHEECEKHHKFMQHHDTIHTHLTYYYELLIDKYRPELKEEWTAVTRDKEAILKKIREMKKEGKQIDDLFVNDKWKEQHQQYQADFLTAVKKRDEAQIKELLPQILELQKQWNKKHRELLKEN</sequence>
<dbReference type="EMBL" id="FNPI01000002">
    <property type="protein sequence ID" value="SDY57460.1"/>
    <property type="molecule type" value="Genomic_DNA"/>
</dbReference>
<dbReference type="Proteomes" id="UP000198935">
    <property type="component" value="Unassembled WGS sequence"/>
</dbReference>